<dbReference type="Gene3D" id="1.50.40.10">
    <property type="entry name" value="Mitochondrial carrier domain"/>
    <property type="match status" value="2"/>
</dbReference>
<protein>
    <recommendedName>
        <fullName evidence="13">Peroxisomal adenine nucleotide carrier 1</fullName>
    </recommendedName>
</protein>
<evidence type="ECO:0000256" key="8">
    <source>
        <dbReference type="ARBA" id="ARBA00023140"/>
    </source>
</evidence>
<dbReference type="EMBL" id="CAMGYJ010000010">
    <property type="protein sequence ID" value="CAI0551449.1"/>
    <property type="molecule type" value="Genomic_DNA"/>
</dbReference>
<dbReference type="GO" id="GO:0005778">
    <property type="term" value="C:peroxisomal membrane"/>
    <property type="evidence" value="ECO:0007669"/>
    <property type="project" value="UniProtKB-SubCell"/>
</dbReference>
<sequence>MGDSESLSEATSGAIGSLLSTTILYPLDTCKTKYQAEVRAHGQRRYRHLSDVLWETISNGQFLSLYQGLGTKNLQSFISQFVYFYGYSYFKRLYLEKSGSKKIGTKANLLVAAAAGACTAIATQPLDTASSRMQTSAFGKSKGLWDTLTEGDWSNAFDGLGISLLLTSNPAIQYTVFDQLKLKFLKGNQASLSQSGAYEPSSLNSGFKSVVIMRETGISKLETCCYFRCKVMIQAAEADENNHNDDDDAEKKKLSGVVFAIWRKEGVTGFFKGLHAQILKTVLSSALLLMIKEKIAATTWVVLLAIRRSLLAQNGRLKSA</sequence>
<dbReference type="GO" id="GO:0005347">
    <property type="term" value="F:ATP transmembrane transporter activity"/>
    <property type="evidence" value="ECO:0007669"/>
    <property type="project" value="InterPro"/>
</dbReference>
<dbReference type="PROSITE" id="PS50920">
    <property type="entry name" value="SOLCAR"/>
    <property type="match status" value="3"/>
</dbReference>
<dbReference type="Pfam" id="PF00153">
    <property type="entry name" value="Mito_carr"/>
    <property type="match status" value="3"/>
</dbReference>
<keyword evidence="8" id="KW-0576">Peroxisome</keyword>
<evidence type="ECO:0000256" key="3">
    <source>
        <dbReference type="ARBA" id="ARBA00022448"/>
    </source>
</evidence>
<name>A0AAV0R216_9ROSI</name>
<evidence type="ECO:0000313" key="11">
    <source>
        <dbReference type="EMBL" id="CAI0551449.1"/>
    </source>
</evidence>
<dbReference type="InterPro" id="IPR002067">
    <property type="entry name" value="MCP"/>
</dbReference>
<keyword evidence="12" id="KW-1185">Reference proteome</keyword>
<comment type="caution">
    <text evidence="11">The sequence shown here is derived from an EMBL/GenBank/DDBJ whole genome shotgun (WGS) entry which is preliminary data.</text>
</comment>
<dbReference type="InterPro" id="IPR045900">
    <property type="entry name" value="Peroxisomal_Ade_carrier"/>
</dbReference>
<comment type="similarity">
    <text evidence="2 10">Belongs to the mitochondrial carrier (TC 2.A.29) family.</text>
</comment>
<evidence type="ECO:0008006" key="13">
    <source>
        <dbReference type="Google" id="ProtNLM"/>
    </source>
</evidence>
<dbReference type="PRINTS" id="PR00926">
    <property type="entry name" value="MITOCARRIER"/>
</dbReference>
<organism evidence="11 12">
    <name type="scientific">Linum tenue</name>
    <dbReference type="NCBI Taxonomy" id="586396"/>
    <lineage>
        <taxon>Eukaryota</taxon>
        <taxon>Viridiplantae</taxon>
        <taxon>Streptophyta</taxon>
        <taxon>Embryophyta</taxon>
        <taxon>Tracheophyta</taxon>
        <taxon>Spermatophyta</taxon>
        <taxon>Magnoliopsida</taxon>
        <taxon>eudicotyledons</taxon>
        <taxon>Gunneridae</taxon>
        <taxon>Pentapetalae</taxon>
        <taxon>rosids</taxon>
        <taxon>fabids</taxon>
        <taxon>Malpighiales</taxon>
        <taxon>Linaceae</taxon>
        <taxon>Linum</taxon>
    </lineage>
</organism>
<evidence type="ECO:0000256" key="1">
    <source>
        <dbReference type="ARBA" id="ARBA00004585"/>
    </source>
</evidence>
<dbReference type="GO" id="GO:0015217">
    <property type="term" value="F:ADP transmembrane transporter activity"/>
    <property type="evidence" value="ECO:0007669"/>
    <property type="project" value="InterPro"/>
</dbReference>
<dbReference type="GO" id="GO:0007031">
    <property type="term" value="P:peroxisome organization"/>
    <property type="evidence" value="ECO:0007669"/>
    <property type="project" value="TreeGrafter"/>
</dbReference>
<comment type="subcellular location">
    <subcellularLocation>
        <location evidence="1">Peroxisome membrane</location>
        <topology evidence="1">Multi-pass membrane protein</topology>
    </subcellularLocation>
</comment>
<dbReference type="PANTHER" id="PTHR46650">
    <property type="entry name" value="PEROXISOMAL ADENINE NUCLEOTIDE TRANSPORTER 1"/>
    <property type="match status" value="1"/>
</dbReference>
<keyword evidence="4 9" id="KW-0812">Transmembrane</keyword>
<dbReference type="GO" id="GO:0006635">
    <property type="term" value="P:fatty acid beta-oxidation"/>
    <property type="evidence" value="ECO:0007669"/>
    <property type="project" value="InterPro"/>
</dbReference>
<evidence type="ECO:0000256" key="2">
    <source>
        <dbReference type="ARBA" id="ARBA00006375"/>
    </source>
</evidence>
<evidence type="ECO:0000256" key="6">
    <source>
        <dbReference type="ARBA" id="ARBA00022989"/>
    </source>
</evidence>
<keyword evidence="3 10" id="KW-0813">Transport</keyword>
<accession>A0AAV0R216</accession>
<evidence type="ECO:0000313" key="12">
    <source>
        <dbReference type="Proteomes" id="UP001154282"/>
    </source>
</evidence>
<evidence type="ECO:0000256" key="4">
    <source>
        <dbReference type="ARBA" id="ARBA00022692"/>
    </source>
</evidence>
<feature type="repeat" description="Solcar" evidence="9">
    <location>
        <begin position="4"/>
        <end position="93"/>
    </location>
</feature>
<dbReference type="SUPFAM" id="SSF103506">
    <property type="entry name" value="Mitochondrial carrier"/>
    <property type="match status" value="1"/>
</dbReference>
<evidence type="ECO:0000256" key="9">
    <source>
        <dbReference type="PROSITE-ProRule" id="PRU00282"/>
    </source>
</evidence>
<dbReference type="PANTHER" id="PTHR46650:SF4">
    <property type="entry name" value="PEROXISOMAL ADENINE NUCLEOTIDE CARRIER 1"/>
    <property type="match status" value="1"/>
</dbReference>
<evidence type="ECO:0000256" key="7">
    <source>
        <dbReference type="ARBA" id="ARBA00023136"/>
    </source>
</evidence>
<reference evidence="11" key="1">
    <citation type="submission" date="2022-08" db="EMBL/GenBank/DDBJ databases">
        <authorList>
            <person name="Gutierrez-Valencia J."/>
        </authorList>
    </citation>
    <scope>NUCLEOTIDE SEQUENCE</scope>
</reference>
<dbReference type="AlphaFoldDB" id="A0AAV0R216"/>
<proteinExistence type="inferred from homology"/>
<dbReference type="InterPro" id="IPR018108">
    <property type="entry name" value="MCP_transmembrane"/>
</dbReference>
<feature type="repeat" description="Solcar" evidence="9">
    <location>
        <begin position="203"/>
        <end position="298"/>
    </location>
</feature>
<keyword evidence="6" id="KW-1133">Transmembrane helix</keyword>
<dbReference type="InterPro" id="IPR023395">
    <property type="entry name" value="MCP_dom_sf"/>
</dbReference>
<evidence type="ECO:0000256" key="10">
    <source>
        <dbReference type="RuleBase" id="RU000488"/>
    </source>
</evidence>
<keyword evidence="7 9" id="KW-0472">Membrane</keyword>
<gene>
    <name evidence="11" type="ORF">LITE_LOCUS45975</name>
</gene>
<feature type="repeat" description="Solcar" evidence="9">
    <location>
        <begin position="103"/>
        <end position="183"/>
    </location>
</feature>
<keyword evidence="5" id="KW-0677">Repeat</keyword>
<dbReference type="Proteomes" id="UP001154282">
    <property type="component" value="Unassembled WGS sequence"/>
</dbReference>
<evidence type="ECO:0000256" key="5">
    <source>
        <dbReference type="ARBA" id="ARBA00022737"/>
    </source>
</evidence>